<organism evidence="2 3">
    <name type="scientific">Sphaerobolus stellatus (strain SS14)</name>
    <dbReference type="NCBI Taxonomy" id="990650"/>
    <lineage>
        <taxon>Eukaryota</taxon>
        <taxon>Fungi</taxon>
        <taxon>Dikarya</taxon>
        <taxon>Basidiomycota</taxon>
        <taxon>Agaricomycotina</taxon>
        <taxon>Agaricomycetes</taxon>
        <taxon>Phallomycetidae</taxon>
        <taxon>Geastrales</taxon>
        <taxon>Sphaerobolaceae</taxon>
        <taxon>Sphaerobolus</taxon>
    </lineage>
</organism>
<feature type="compositionally biased region" description="Polar residues" evidence="1">
    <location>
        <begin position="1"/>
        <end position="21"/>
    </location>
</feature>
<accession>A0A0C9V7V9</accession>
<dbReference type="HOGENOM" id="CLU_054814_0_0_1"/>
<feature type="compositionally biased region" description="Basic and acidic residues" evidence="1">
    <location>
        <begin position="44"/>
        <end position="57"/>
    </location>
</feature>
<dbReference type="Proteomes" id="UP000054279">
    <property type="component" value="Unassembled WGS sequence"/>
</dbReference>
<reference evidence="2 3" key="1">
    <citation type="submission" date="2014-06" db="EMBL/GenBank/DDBJ databases">
        <title>Evolutionary Origins and Diversification of the Mycorrhizal Mutualists.</title>
        <authorList>
            <consortium name="DOE Joint Genome Institute"/>
            <consortium name="Mycorrhizal Genomics Consortium"/>
            <person name="Kohler A."/>
            <person name="Kuo A."/>
            <person name="Nagy L.G."/>
            <person name="Floudas D."/>
            <person name="Copeland A."/>
            <person name="Barry K.W."/>
            <person name="Cichocki N."/>
            <person name="Veneault-Fourrey C."/>
            <person name="LaButti K."/>
            <person name="Lindquist E.A."/>
            <person name="Lipzen A."/>
            <person name="Lundell T."/>
            <person name="Morin E."/>
            <person name="Murat C."/>
            <person name="Riley R."/>
            <person name="Ohm R."/>
            <person name="Sun H."/>
            <person name="Tunlid A."/>
            <person name="Henrissat B."/>
            <person name="Grigoriev I.V."/>
            <person name="Hibbett D.S."/>
            <person name="Martin F."/>
        </authorList>
    </citation>
    <scope>NUCLEOTIDE SEQUENCE [LARGE SCALE GENOMIC DNA]</scope>
    <source>
        <strain evidence="2 3">SS14</strain>
    </source>
</reference>
<evidence type="ECO:0000313" key="3">
    <source>
        <dbReference type="Proteomes" id="UP000054279"/>
    </source>
</evidence>
<evidence type="ECO:0000256" key="1">
    <source>
        <dbReference type="SAM" id="MobiDB-lite"/>
    </source>
</evidence>
<sequence length="338" mass="38576">MPLTRNQARAQQGSARQTSPTWECENGTLPDNDSRPSSPSPTDDVSHESGSDSERSEAFAGSEVENSKIRNAKSPNWLPWQDRFLVREVFKHRPFLKSRPEVVSMWNFVARKLKEDSKHDGSVIDRTGPACRRRFKRLIHAHRKSETRSLQKTGTNEEVNSHIETLTDLMALIEGYDAAKKEFLDISMEQCDLQTKASYEMRDAAMTGQVDRSTLIDVMQLEGATVRERQGQRKRKSASLADSNKENSSVHPSKRTHHETALKKVLNQHQENDQKQLEEACEKDCHCHEELLTKLDCMAGSIDRLTNTLQSQAEREAERNAQQTEMMKMITTVLQTRN</sequence>
<feature type="compositionally biased region" description="Polar residues" evidence="1">
    <location>
        <begin position="240"/>
        <end position="251"/>
    </location>
</feature>
<dbReference type="AlphaFoldDB" id="A0A0C9V7V9"/>
<protein>
    <recommendedName>
        <fullName evidence="4">Myb-like domain-containing protein</fullName>
    </recommendedName>
</protein>
<evidence type="ECO:0008006" key="4">
    <source>
        <dbReference type="Google" id="ProtNLM"/>
    </source>
</evidence>
<gene>
    <name evidence="2" type="ORF">M422DRAFT_264435</name>
</gene>
<feature type="region of interest" description="Disordered" evidence="1">
    <location>
        <begin position="226"/>
        <end position="256"/>
    </location>
</feature>
<proteinExistence type="predicted"/>
<keyword evidence="3" id="KW-1185">Reference proteome</keyword>
<dbReference type="OrthoDB" id="3265199at2759"/>
<evidence type="ECO:0000313" key="2">
    <source>
        <dbReference type="EMBL" id="KIJ33505.1"/>
    </source>
</evidence>
<name>A0A0C9V7V9_SPHS4</name>
<feature type="region of interest" description="Disordered" evidence="1">
    <location>
        <begin position="1"/>
        <end position="67"/>
    </location>
</feature>
<dbReference type="EMBL" id="KN837211">
    <property type="protein sequence ID" value="KIJ33505.1"/>
    <property type="molecule type" value="Genomic_DNA"/>
</dbReference>